<feature type="region of interest" description="Disordered" evidence="1">
    <location>
        <begin position="1"/>
        <end position="37"/>
    </location>
</feature>
<accession>A0A7M7NE04</accession>
<dbReference type="InParanoid" id="A0A7M7NE04"/>
<dbReference type="OMA" id="WCETEST"/>
<reference evidence="3" key="1">
    <citation type="submission" date="2015-02" db="EMBL/GenBank/DDBJ databases">
        <title>Genome sequencing for Strongylocentrotus purpuratus.</title>
        <authorList>
            <person name="Murali S."/>
            <person name="Liu Y."/>
            <person name="Vee V."/>
            <person name="English A."/>
            <person name="Wang M."/>
            <person name="Skinner E."/>
            <person name="Han Y."/>
            <person name="Muzny D.M."/>
            <person name="Worley K.C."/>
            <person name="Gibbs R.A."/>
        </authorList>
    </citation>
    <scope>NUCLEOTIDE SEQUENCE</scope>
</reference>
<dbReference type="KEGG" id="spu:115920980"/>
<evidence type="ECO:0000256" key="1">
    <source>
        <dbReference type="SAM" id="MobiDB-lite"/>
    </source>
</evidence>
<sequence>MGRVPFAAGQAKARPRHRTRHSKSRFHTQNKNQEGQIKVQQTPCNIYLGENFATKLQAAFQFERSLQQADFEDGFVQCRFDPFKRYHEMTLSGMAARMKECPNAGGDSVESEVLSLELLHRCFGAKLLKTEMEVKYFPYGGSIVDYTCEMFGVSLGVSVTRAMKYKGEFEKEDAEKLLGKKLRGIVNATQNALDKWSKQILHIWATSSKVADVLTSVYRDLSPQLRINTVVLVTIVTTPQHSLFQNSR</sequence>
<name>A0A7M7NE04_STRPU</name>
<dbReference type="EnsemblMetazoa" id="XM_030977824">
    <property type="protein sequence ID" value="XP_030833684"/>
    <property type="gene ID" value="LOC115920980"/>
</dbReference>
<protein>
    <submittedName>
        <fullName evidence="2">Uncharacterized protein</fullName>
    </submittedName>
</protein>
<organism evidence="2 3">
    <name type="scientific">Strongylocentrotus purpuratus</name>
    <name type="common">Purple sea urchin</name>
    <dbReference type="NCBI Taxonomy" id="7668"/>
    <lineage>
        <taxon>Eukaryota</taxon>
        <taxon>Metazoa</taxon>
        <taxon>Echinodermata</taxon>
        <taxon>Eleutherozoa</taxon>
        <taxon>Echinozoa</taxon>
        <taxon>Echinoidea</taxon>
        <taxon>Euechinoidea</taxon>
        <taxon>Echinacea</taxon>
        <taxon>Camarodonta</taxon>
        <taxon>Echinidea</taxon>
        <taxon>Strongylocentrotidae</taxon>
        <taxon>Strongylocentrotus</taxon>
    </lineage>
</organism>
<feature type="compositionally biased region" description="Basic residues" evidence="1">
    <location>
        <begin position="13"/>
        <end position="28"/>
    </location>
</feature>
<dbReference type="OrthoDB" id="10260545at2759"/>
<dbReference type="AlphaFoldDB" id="A0A7M7NE04"/>
<evidence type="ECO:0000313" key="3">
    <source>
        <dbReference type="Proteomes" id="UP000007110"/>
    </source>
</evidence>
<reference evidence="2" key="2">
    <citation type="submission" date="2021-01" db="UniProtKB">
        <authorList>
            <consortium name="EnsemblMetazoa"/>
        </authorList>
    </citation>
    <scope>IDENTIFICATION</scope>
</reference>
<dbReference type="RefSeq" id="XP_030833684.1">
    <property type="nucleotide sequence ID" value="XM_030977824.1"/>
</dbReference>
<evidence type="ECO:0000313" key="2">
    <source>
        <dbReference type="EnsemblMetazoa" id="XP_030833684"/>
    </source>
</evidence>
<dbReference type="Proteomes" id="UP000007110">
    <property type="component" value="Unassembled WGS sequence"/>
</dbReference>
<dbReference type="GeneID" id="115920980"/>
<proteinExistence type="predicted"/>
<keyword evidence="3" id="KW-1185">Reference proteome</keyword>